<dbReference type="EMBL" id="BGPR01000019">
    <property type="protein sequence ID" value="GBL79736.1"/>
    <property type="molecule type" value="Genomic_DNA"/>
</dbReference>
<dbReference type="AlphaFoldDB" id="A0A4Y2AKG4"/>
<keyword evidence="3" id="KW-1185">Reference proteome</keyword>
<keyword evidence="1" id="KW-0812">Transmembrane</keyword>
<organism evidence="2 3">
    <name type="scientific">Araneus ventricosus</name>
    <name type="common">Orbweaver spider</name>
    <name type="synonym">Epeira ventricosa</name>
    <dbReference type="NCBI Taxonomy" id="182803"/>
    <lineage>
        <taxon>Eukaryota</taxon>
        <taxon>Metazoa</taxon>
        <taxon>Ecdysozoa</taxon>
        <taxon>Arthropoda</taxon>
        <taxon>Chelicerata</taxon>
        <taxon>Arachnida</taxon>
        <taxon>Araneae</taxon>
        <taxon>Araneomorphae</taxon>
        <taxon>Entelegynae</taxon>
        <taxon>Araneoidea</taxon>
        <taxon>Araneidae</taxon>
        <taxon>Araneus</taxon>
    </lineage>
</organism>
<feature type="transmembrane region" description="Helical" evidence="1">
    <location>
        <begin position="12"/>
        <end position="29"/>
    </location>
</feature>
<keyword evidence="1" id="KW-0472">Membrane</keyword>
<keyword evidence="1" id="KW-1133">Transmembrane helix</keyword>
<evidence type="ECO:0000313" key="3">
    <source>
        <dbReference type="Proteomes" id="UP000499080"/>
    </source>
</evidence>
<comment type="caution">
    <text evidence="2">The sequence shown here is derived from an EMBL/GenBank/DDBJ whole genome shotgun (WGS) entry which is preliminary data.</text>
</comment>
<dbReference type="OrthoDB" id="6131287at2759"/>
<name>A0A4Y2AKG4_ARAVE</name>
<protein>
    <submittedName>
        <fullName evidence="2">Uncharacterized protein</fullName>
    </submittedName>
</protein>
<evidence type="ECO:0000256" key="1">
    <source>
        <dbReference type="SAM" id="Phobius"/>
    </source>
</evidence>
<gene>
    <name evidence="2" type="ORF">AVEN_18257_1</name>
</gene>
<proteinExistence type="predicted"/>
<evidence type="ECO:0000313" key="2">
    <source>
        <dbReference type="EMBL" id="GBL79736.1"/>
    </source>
</evidence>
<dbReference type="Proteomes" id="UP000499080">
    <property type="component" value="Unassembled WGS sequence"/>
</dbReference>
<accession>A0A4Y2AKG4</accession>
<reference evidence="2 3" key="1">
    <citation type="journal article" date="2019" name="Sci. Rep.">
        <title>Orb-weaving spider Araneus ventricosus genome elucidates the spidroin gene catalogue.</title>
        <authorList>
            <person name="Kono N."/>
            <person name="Nakamura H."/>
            <person name="Ohtoshi R."/>
            <person name="Moran D.A.P."/>
            <person name="Shinohara A."/>
            <person name="Yoshida Y."/>
            <person name="Fujiwara M."/>
            <person name="Mori M."/>
            <person name="Tomita M."/>
            <person name="Arakawa K."/>
        </authorList>
    </citation>
    <scope>NUCLEOTIDE SEQUENCE [LARGE SCALE GENOMIC DNA]</scope>
</reference>
<sequence length="121" mass="13855">MYRRKKLSSLKIYIYVGLCLRALHFSPKFKIGSKFQKNVLKSYVQCSRTLQKKMPLDNLLLKSASAIDPVCRRHSLSLTLMKDLPGLVSNIISVAERDAYRGTQVSCCQFTEPQQKEPMDN</sequence>